<dbReference type="GO" id="GO:0005770">
    <property type="term" value="C:late endosome"/>
    <property type="evidence" value="ECO:0007669"/>
    <property type="project" value="TreeGrafter"/>
</dbReference>
<organism evidence="6 7">
    <name type="scientific">Stylonychia lemnae</name>
    <name type="common">Ciliate</name>
    <dbReference type="NCBI Taxonomy" id="5949"/>
    <lineage>
        <taxon>Eukaryota</taxon>
        <taxon>Sar</taxon>
        <taxon>Alveolata</taxon>
        <taxon>Ciliophora</taxon>
        <taxon>Intramacronucleata</taxon>
        <taxon>Spirotrichea</taxon>
        <taxon>Stichotrichia</taxon>
        <taxon>Sporadotrichida</taxon>
        <taxon>Oxytrichidae</taxon>
        <taxon>Stylonychinae</taxon>
        <taxon>Stylonychia</taxon>
    </lineage>
</organism>
<dbReference type="Pfam" id="PF12816">
    <property type="entry name" value="TPR_Vps8"/>
    <property type="match status" value="1"/>
</dbReference>
<feature type="compositionally biased region" description="Polar residues" evidence="4">
    <location>
        <begin position="38"/>
        <end position="62"/>
    </location>
</feature>
<sequence length="1508" mass="174789">MSIEDLLGESDSDDSDDDELTGDPELEKFKQKAGIAKYSNQSQSQTNPLQSDISSRLLSDNSPKVDLPKSQSYALKATLPKPQTQMTQEEKIKAALELELSSNSSSDDELDKILQQTSSKQMKQTANTTSKNDVASSYISSKSGSNKNSGIATLDSDEAGFTDINKYMQNISTMDILDIIEKNERMNEVGPEKENEPANQLLSFDKKFYNVQKKLFTYQEYQDIGKKLHQQKNHQFGGIVIQDYIFVGNSSGIIRVFDMKSQREMKPLMDEGTIGSNKVTSIDISDDGGFLISGYKKGQLALWDLVNYKLLKYINDIHLTDVINAKIYHIDESENLYAVSSEDSGRVQLIRYNKKSFLGGYSSEAQFLFKTRLKGSATIAVQKNSIVAFGSLNEIVVCSMRPIKEIFQINRPSFCKEKSIPYIDWGFGLTPSHREKTVPILAFAWDRLIQLVYINEETSTVEMDGFYYSDQEINSLFFMGDSILFVLINGREIKVLYTTKFYPGHFKFLENAKKDDLLNNQFEKVISVTSHAELEKGFEQSDIKSNLLQAQMVMNYNQSVKRYKNSIFFMCGKTIIRGKLFTWKEYLDHIKFKENFEWLTVLKVALEIYNGESKGFGKVPDEKEIREGILKGFMKDMIKESVQQVIYKYTNNNTLMASVKDTTQTQRSSDTYQADSIAIKVAVEFCLSINATFFLFSDIYQIFQEIIGFYEDKKNFKILEKVVQQMDLSDYSQKPDLIIICEVNCLISALLYLMSSQGEESLGCMQILNKMLKVMTDAKNIEIVKEDIAMIQKYESTRKYEIEKSRTYIGFKLYWILKLFIDGRMYPTGYLSNDKHRIHVYDIMNFITNDYVLDELLQFDSEQFFKVVTKLFYGIPYKFLSEQKDYLIQNNIKGTQMSMSLSTVINVLFLKKCDKNEIRLENFYRFLIAVQSQHEYQKPESNPYLAIDKDLLLKAILAQINKRDQQTIDEQTLIKAIQNKKFKNDDIEKMIQPLELQIRALPSLRIFLVERKKDYVQSFRLNMANTQLRKQIFEWINKMMMQKSIRELIAINDSECVALLDRWFEDSYQEQLILEELADYPEIQFNYLKRFLGQNEEKIRNTIQEAAYTTDRKAEASRYMEYLVLHTKLLCKYQRDSVHEQVKKDYYPISECLEICKQEKIPRAIAELLKRNGNFLQSLQTYLDIIESLDRQEMINELYQNSKLQANNKSSAIQRNNLEYLNCLKLPTIHEFDTLLDKAVKISEKQQSIVGEEGWFTILEFLSKYRSDIMQKIYPQTITGGGGYQNLKTKEKNKLDNLKEFVFQRKNLILRLVPTSISLQSLTERLNLDFKQIKDLYDFKVKAVRNNEKYLKLAKNMQQKELISLQEQLYQQILEDDEKCQVCSLPLQLQVQKVPLRIFRCSHNYHLNCLKEVKCPLCVKQSLEIESKEQLRKNRTGKGGNKENNKEEQKERNMAFIQAQAEAAFNSNSSDKGGNNIAGSAGSSLFIKRLEVFDQLNENLGLSMSSFA</sequence>
<evidence type="ECO:0000256" key="2">
    <source>
        <dbReference type="PROSITE-ProRule" id="PRU00175"/>
    </source>
</evidence>
<dbReference type="Gene3D" id="3.30.40.10">
    <property type="entry name" value="Zinc/RING finger domain, C3HC4 (zinc finger)"/>
    <property type="match status" value="1"/>
</dbReference>
<dbReference type="SUPFAM" id="SSF57850">
    <property type="entry name" value="RING/U-box"/>
    <property type="match status" value="1"/>
</dbReference>
<dbReference type="GO" id="GO:0006623">
    <property type="term" value="P:protein targeting to vacuole"/>
    <property type="evidence" value="ECO:0007669"/>
    <property type="project" value="InterPro"/>
</dbReference>
<evidence type="ECO:0000256" key="1">
    <source>
        <dbReference type="ARBA" id="ARBA00009422"/>
    </source>
</evidence>
<feature type="region of interest" description="Disordered" evidence="4">
    <location>
        <begin position="1430"/>
        <end position="1451"/>
    </location>
</feature>
<dbReference type="EMBL" id="CCKQ01014118">
    <property type="protein sequence ID" value="CDW85871.1"/>
    <property type="molecule type" value="Genomic_DNA"/>
</dbReference>
<keyword evidence="3" id="KW-0853">WD repeat</keyword>
<feature type="compositionally biased region" description="Polar residues" evidence="4">
    <location>
        <begin position="117"/>
        <end position="135"/>
    </location>
</feature>
<comment type="similarity">
    <text evidence="1">Belongs to the VPS8 family.</text>
</comment>
<gene>
    <name evidence="6" type="primary">Contig9182.g9826</name>
    <name evidence="6" type="ORF">STYLEM_14960</name>
</gene>
<dbReference type="PANTHER" id="PTHR12616">
    <property type="entry name" value="VACUOLAR PROTEIN SORTING VPS41"/>
    <property type="match status" value="1"/>
</dbReference>
<dbReference type="InterPro" id="IPR001841">
    <property type="entry name" value="Znf_RING"/>
</dbReference>
<feature type="domain" description="RING-type" evidence="5">
    <location>
        <begin position="1380"/>
        <end position="1418"/>
    </location>
</feature>
<dbReference type="OrthoDB" id="289259at2759"/>
<feature type="compositionally biased region" description="Acidic residues" evidence="4">
    <location>
        <begin position="1"/>
        <end position="24"/>
    </location>
</feature>
<keyword evidence="7" id="KW-1185">Reference proteome</keyword>
<dbReference type="GO" id="GO:0034058">
    <property type="term" value="P:endosomal vesicle fusion"/>
    <property type="evidence" value="ECO:0007669"/>
    <property type="project" value="TreeGrafter"/>
</dbReference>
<evidence type="ECO:0000256" key="4">
    <source>
        <dbReference type="SAM" id="MobiDB-lite"/>
    </source>
</evidence>
<dbReference type="PROSITE" id="PS50082">
    <property type="entry name" value="WD_REPEATS_2"/>
    <property type="match status" value="1"/>
</dbReference>
<dbReference type="InterPro" id="IPR015943">
    <property type="entry name" value="WD40/YVTN_repeat-like_dom_sf"/>
</dbReference>
<dbReference type="SUPFAM" id="SSF50978">
    <property type="entry name" value="WD40 repeat-like"/>
    <property type="match status" value="1"/>
</dbReference>
<dbReference type="SMART" id="SM00184">
    <property type="entry name" value="RING"/>
    <property type="match status" value="1"/>
</dbReference>
<dbReference type="Pfam" id="PF23410">
    <property type="entry name" value="Beta-prop_VPS8"/>
    <property type="match status" value="1"/>
</dbReference>
<feature type="compositionally biased region" description="Basic and acidic residues" evidence="4">
    <location>
        <begin position="1440"/>
        <end position="1451"/>
    </location>
</feature>
<accession>A0A078AV53</accession>
<evidence type="ECO:0000256" key="3">
    <source>
        <dbReference type="PROSITE-ProRule" id="PRU00221"/>
    </source>
</evidence>
<dbReference type="PROSITE" id="PS50089">
    <property type="entry name" value="ZF_RING_2"/>
    <property type="match status" value="1"/>
</dbReference>
<dbReference type="Proteomes" id="UP000039865">
    <property type="component" value="Unassembled WGS sequence"/>
</dbReference>
<name>A0A078AV53_STYLE</name>
<evidence type="ECO:0000313" key="6">
    <source>
        <dbReference type="EMBL" id="CDW85871.1"/>
    </source>
</evidence>
<feature type="repeat" description="WD" evidence="3">
    <location>
        <begin position="276"/>
        <end position="313"/>
    </location>
</feature>
<evidence type="ECO:0000313" key="7">
    <source>
        <dbReference type="Proteomes" id="UP000039865"/>
    </source>
</evidence>
<dbReference type="InterPro" id="IPR013083">
    <property type="entry name" value="Znf_RING/FYVE/PHD"/>
</dbReference>
<feature type="region of interest" description="Disordered" evidence="4">
    <location>
        <begin position="1"/>
        <end position="88"/>
    </location>
</feature>
<dbReference type="PANTHER" id="PTHR12616:SF8">
    <property type="entry name" value="VACUOLAR PROTEIN SORTING-ASSOCIATED PROTEIN 8 HOMOLOG"/>
    <property type="match status" value="1"/>
</dbReference>
<proteinExistence type="inferred from homology"/>
<feature type="region of interest" description="Disordered" evidence="4">
    <location>
        <begin position="117"/>
        <end position="154"/>
    </location>
</feature>
<feature type="compositionally biased region" description="Low complexity" evidence="4">
    <location>
        <begin position="136"/>
        <end position="151"/>
    </location>
</feature>
<dbReference type="InterPro" id="IPR001680">
    <property type="entry name" value="WD40_rpt"/>
</dbReference>
<dbReference type="InParanoid" id="A0A078AV53"/>
<keyword evidence="2" id="KW-0479">Metal-binding</keyword>
<reference evidence="6 7" key="1">
    <citation type="submission" date="2014-06" db="EMBL/GenBank/DDBJ databases">
        <authorList>
            <person name="Swart Estienne"/>
        </authorList>
    </citation>
    <scope>NUCLEOTIDE SEQUENCE [LARGE SCALE GENOMIC DNA]</scope>
    <source>
        <strain evidence="6 7">130c</strain>
    </source>
</reference>
<protein>
    <submittedName>
        <fullName evidence="6">Vacuolar protein sorting-associated protein 8 homolog</fullName>
    </submittedName>
</protein>
<dbReference type="OMA" id="YNIAMRQ"/>
<dbReference type="InterPro" id="IPR045111">
    <property type="entry name" value="Vps41/Vps8"/>
</dbReference>
<evidence type="ECO:0000259" key="5">
    <source>
        <dbReference type="PROSITE" id="PS50089"/>
    </source>
</evidence>
<keyword evidence="2" id="KW-0863">Zinc-finger</keyword>
<dbReference type="GO" id="GO:0008270">
    <property type="term" value="F:zinc ion binding"/>
    <property type="evidence" value="ECO:0007669"/>
    <property type="project" value="UniProtKB-KW"/>
</dbReference>
<dbReference type="Gene3D" id="2.130.10.10">
    <property type="entry name" value="YVTN repeat-like/Quinoprotein amine dehydrogenase"/>
    <property type="match status" value="1"/>
</dbReference>
<dbReference type="InterPro" id="IPR025941">
    <property type="entry name" value="Vps8_central_dom"/>
</dbReference>
<keyword evidence="2" id="KW-0862">Zinc</keyword>
<dbReference type="InterPro" id="IPR036322">
    <property type="entry name" value="WD40_repeat_dom_sf"/>
</dbReference>
<dbReference type="GO" id="GO:0030897">
    <property type="term" value="C:HOPS complex"/>
    <property type="evidence" value="ECO:0007669"/>
    <property type="project" value="TreeGrafter"/>
</dbReference>